<dbReference type="SUPFAM" id="SSF55729">
    <property type="entry name" value="Acyl-CoA N-acyltransferases (Nat)"/>
    <property type="match status" value="1"/>
</dbReference>
<evidence type="ECO:0000256" key="4">
    <source>
        <dbReference type="HAMAP-Rule" id="MF_00688"/>
    </source>
</evidence>
<dbReference type="Proteomes" id="UP000244892">
    <property type="component" value="Chromosome"/>
</dbReference>
<reference evidence="5 6" key="1">
    <citation type="submission" date="2018-05" db="EMBL/GenBank/DDBJ databases">
        <title>complete genome sequence of Aquabacterium olei NBRC 110486.</title>
        <authorList>
            <person name="Tang B."/>
            <person name="Chang J."/>
            <person name="Zhang L."/>
            <person name="Yang H."/>
        </authorList>
    </citation>
    <scope>NUCLEOTIDE SEQUENCE [LARGE SCALE GENOMIC DNA]</scope>
    <source>
        <strain evidence="5 6">NBRC 110486</strain>
    </source>
</reference>
<dbReference type="InterPro" id="IPR042203">
    <property type="entry name" value="Leu/Phe-tRNA_Trfase_C"/>
</dbReference>
<dbReference type="GO" id="GO:0008914">
    <property type="term" value="F:leucyl-tRNA--protein transferase activity"/>
    <property type="evidence" value="ECO:0007669"/>
    <property type="project" value="UniProtKB-UniRule"/>
</dbReference>
<keyword evidence="3 4" id="KW-0012">Acyltransferase</keyword>
<evidence type="ECO:0000256" key="3">
    <source>
        <dbReference type="ARBA" id="ARBA00023315"/>
    </source>
</evidence>
<keyword evidence="1 4" id="KW-0963">Cytoplasm</keyword>
<proteinExistence type="inferred from homology"/>
<evidence type="ECO:0000256" key="1">
    <source>
        <dbReference type="ARBA" id="ARBA00022490"/>
    </source>
</evidence>
<dbReference type="PANTHER" id="PTHR30098:SF2">
    <property type="entry name" value="LEUCYL_PHENYLALANYL-TRNA--PROTEIN TRANSFERASE"/>
    <property type="match status" value="1"/>
</dbReference>
<dbReference type="KEGG" id="aon:DEH84_10455"/>
<dbReference type="InterPro" id="IPR016181">
    <property type="entry name" value="Acyl_CoA_acyltransferase"/>
</dbReference>
<dbReference type="NCBIfam" id="TIGR00667">
    <property type="entry name" value="aat"/>
    <property type="match status" value="1"/>
</dbReference>
<dbReference type="AlphaFoldDB" id="A0A2U8FRW0"/>
<dbReference type="InterPro" id="IPR042221">
    <property type="entry name" value="Leu/Phe-tRNA_Trfase_N"/>
</dbReference>
<dbReference type="RefSeq" id="WP_109036799.1">
    <property type="nucleotide sequence ID" value="NZ_CP029210.1"/>
</dbReference>
<dbReference type="EC" id="2.3.2.6" evidence="4"/>
<evidence type="ECO:0000313" key="6">
    <source>
        <dbReference type="Proteomes" id="UP000244892"/>
    </source>
</evidence>
<dbReference type="Gene3D" id="3.30.70.3550">
    <property type="entry name" value="Leucyl/phenylalanyl-tRNA-protein transferase, N-terminal domain"/>
    <property type="match status" value="1"/>
</dbReference>
<accession>A0A2U8FRW0</accession>
<sequence>MIPWLEPDTPFPDTRLALGPDSDAPGLLAAGNELSVARLEAAYRRGIFPWFSPGQPVLWWSTDPRMVLSPAEFKLSRSLRKTIRRFRDTPESVIRVDTAFDRVIQACAGTPRDGQDGTWIVPAIQQTYAGWHRRGFVHSFETWWEGELVGGLYGVSIGRMFYGESMFAWRSDASKIALAALVCFCRANGITLIDCQQQTAHLASLGARPLPRPAFEAHLQAVIDQPPPQAWAYDDSLWSELDGL</sequence>
<evidence type="ECO:0000256" key="2">
    <source>
        <dbReference type="ARBA" id="ARBA00022679"/>
    </source>
</evidence>
<protein>
    <recommendedName>
        <fullName evidence="4">Leucyl/phenylalanyl-tRNA--protein transferase</fullName>
        <ecNumber evidence="4">2.3.2.6</ecNumber>
    </recommendedName>
    <alternativeName>
        <fullName evidence="4">L/F-transferase</fullName>
    </alternativeName>
    <alternativeName>
        <fullName evidence="4">Leucyltransferase</fullName>
    </alternativeName>
    <alternativeName>
        <fullName evidence="4">Phenyalanyltransferase</fullName>
    </alternativeName>
</protein>
<organism evidence="5 6">
    <name type="scientific">Aquabacterium olei</name>
    <dbReference type="NCBI Taxonomy" id="1296669"/>
    <lineage>
        <taxon>Bacteria</taxon>
        <taxon>Pseudomonadati</taxon>
        <taxon>Pseudomonadota</taxon>
        <taxon>Betaproteobacteria</taxon>
        <taxon>Burkholderiales</taxon>
        <taxon>Aquabacterium</taxon>
    </lineage>
</organism>
<comment type="catalytic activity">
    <reaction evidence="4">
        <text>N-terminal L-lysyl-[protein] + L-leucyl-tRNA(Leu) = N-terminal L-leucyl-L-lysyl-[protein] + tRNA(Leu) + H(+)</text>
        <dbReference type="Rhea" id="RHEA:12340"/>
        <dbReference type="Rhea" id="RHEA-COMP:9613"/>
        <dbReference type="Rhea" id="RHEA-COMP:9622"/>
        <dbReference type="Rhea" id="RHEA-COMP:12670"/>
        <dbReference type="Rhea" id="RHEA-COMP:12671"/>
        <dbReference type="ChEBI" id="CHEBI:15378"/>
        <dbReference type="ChEBI" id="CHEBI:65249"/>
        <dbReference type="ChEBI" id="CHEBI:78442"/>
        <dbReference type="ChEBI" id="CHEBI:78494"/>
        <dbReference type="ChEBI" id="CHEBI:133043"/>
        <dbReference type="EC" id="2.3.2.6"/>
    </reaction>
</comment>
<dbReference type="InterPro" id="IPR004616">
    <property type="entry name" value="Leu/Phe-tRNA_Trfase"/>
</dbReference>
<dbReference type="OrthoDB" id="9790282at2"/>
<comment type="catalytic activity">
    <reaction evidence="4">
        <text>L-phenylalanyl-tRNA(Phe) + an N-terminal L-alpha-aminoacyl-[protein] = an N-terminal L-phenylalanyl-L-alpha-aminoacyl-[protein] + tRNA(Phe)</text>
        <dbReference type="Rhea" id="RHEA:43632"/>
        <dbReference type="Rhea" id="RHEA-COMP:9668"/>
        <dbReference type="Rhea" id="RHEA-COMP:9699"/>
        <dbReference type="Rhea" id="RHEA-COMP:10636"/>
        <dbReference type="Rhea" id="RHEA-COMP:10637"/>
        <dbReference type="ChEBI" id="CHEBI:78442"/>
        <dbReference type="ChEBI" id="CHEBI:78531"/>
        <dbReference type="ChEBI" id="CHEBI:78597"/>
        <dbReference type="ChEBI" id="CHEBI:83561"/>
        <dbReference type="EC" id="2.3.2.6"/>
    </reaction>
</comment>
<dbReference type="PANTHER" id="PTHR30098">
    <property type="entry name" value="LEUCYL/PHENYLALANYL-TRNA--PROTEIN TRANSFERASE"/>
    <property type="match status" value="1"/>
</dbReference>
<name>A0A2U8FRW0_9BURK</name>
<dbReference type="EMBL" id="CP029210">
    <property type="protein sequence ID" value="AWI53802.1"/>
    <property type="molecule type" value="Genomic_DNA"/>
</dbReference>
<evidence type="ECO:0000313" key="5">
    <source>
        <dbReference type="EMBL" id="AWI53802.1"/>
    </source>
</evidence>
<comment type="function">
    <text evidence="4">Functions in the N-end rule pathway of protein degradation where it conjugates Leu, Phe and, less efficiently, Met from aminoacyl-tRNAs to the N-termini of proteins containing an N-terminal arginine or lysine.</text>
</comment>
<keyword evidence="2 4" id="KW-0808">Transferase</keyword>
<comment type="similarity">
    <text evidence="4">Belongs to the L/F-transferase family.</text>
</comment>
<comment type="subcellular location">
    <subcellularLocation>
        <location evidence="4">Cytoplasm</location>
    </subcellularLocation>
</comment>
<dbReference type="Gene3D" id="3.40.630.70">
    <property type="entry name" value="Leucyl/phenylalanyl-tRNA-protein transferase, C-terminal domain"/>
    <property type="match status" value="1"/>
</dbReference>
<dbReference type="Pfam" id="PF03588">
    <property type="entry name" value="Leu_Phe_trans"/>
    <property type="match status" value="1"/>
</dbReference>
<dbReference type="GO" id="GO:0030163">
    <property type="term" value="P:protein catabolic process"/>
    <property type="evidence" value="ECO:0007669"/>
    <property type="project" value="UniProtKB-UniRule"/>
</dbReference>
<dbReference type="HAMAP" id="MF_00688">
    <property type="entry name" value="Leu_Phe_trans"/>
    <property type="match status" value="1"/>
</dbReference>
<dbReference type="GO" id="GO:0005737">
    <property type="term" value="C:cytoplasm"/>
    <property type="evidence" value="ECO:0007669"/>
    <property type="project" value="UniProtKB-SubCell"/>
</dbReference>
<comment type="catalytic activity">
    <reaction evidence="4">
        <text>N-terminal L-arginyl-[protein] + L-leucyl-tRNA(Leu) = N-terminal L-leucyl-L-arginyl-[protein] + tRNA(Leu) + H(+)</text>
        <dbReference type="Rhea" id="RHEA:50416"/>
        <dbReference type="Rhea" id="RHEA-COMP:9613"/>
        <dbReference type="Rhea" id="RHEA-COMP:9622"/>
        <dbReference type="Rhea" id="RHEA-COMP:12672"/>
        <dbReference type="Rhea" id="RHEA-COMP:12673"/>
        <dbReference type="ChEBI" id="CHEBI:15378"/>
        <dbReference type="ChEBI" id="CHEBI:64719"/>
        <dbReference type="ChEBI" id="CHEBI:78442"/>
        <dbReference type="ChEBI" id="CHEBI:78494"/>
        <dbReference type="ChEBI" id="CHEBI:133044"/>
        <dbReference type="EC" id="2.3.2.6"/>
    </reaction>
</comment>
<keyword evidence="6" id="KW-1185">Reference proteome</keyword>
<gene>
    <name evidence="4" type="primary">aat</name>
    <name evidence="5" type="ORF">DEH84_10455</name>
</gene>